<dbReference type="InterPro" id="IPR012675">
    <property type="entry name" value="Beta-grasp_dom_sf"/>
</dbReference>
<dbReference type="Gene3D" id="3.10.20.30">
    <property type="match status" value="1"/>
</dbReference>
<protein>
    <submittedName>
        <fullName evidence="3">39S ribosomal protein L39, mitochondrial</fullName>
    </submittedName>
</protein>
<dbReference type="PANTHER" id="PTHR11451">
    <property type="entry name" value="THREONINE-TRNA LIGASE"/>
    <property type="match status" value="1"/>
</dbReference>
<accession>A0A6G1SCR0</accession>
<keyword evidence="1" id="KW-0648">Protein biosynthesis</keyword>
<feature type="region of interest" description="Disordered" evidence="2">
    <location>
        <begin position="161"/>
        <end position="187"/>
    </location>
</feature>
<organism evidence="3">
    <name type="scientific">Aceria tosichella</name>
    <name type="common">wheat curl mite</name>
    <dbReference type="NCBI Taxonomy" id="561515"/>
    <lineage>
        <taxon>Eukaryota</taxon>
        <taxon>Metazoa</taxon>
        <taxon>Ecdysozoa</taxon>
        <taxon>Arthropoda</taxon>
        <taxon>Chelicerata</taxon>
        <taxon>Arachnida</taxon>
        <taxon>Acari</taxon>
        <taxon>Acariformes</taxon>
        <taxon>Trombidiformes</taxon>
        <taxon>Prostigmata</taxon>
        <taxon>Eupodina</taxon>
        <taxon>Eriophyoidea</taxon>
        <taxon>Eriophyidae</taxon>
        <taxon>Eriophyinae</taxon>
        <taxon>Aceriini</taxon>
        <taxon>Aceria</taxon>
    </lineage>
</organism>
<dbReference type="GO" id="GO:0004829">
    <property type="term" value="F:threonine-tRNA ligase activity"/>
    <property type="evidence" value="ECO:0007669"/>
    <property type="project" value="TreeGrafter"/>
</dbReference>
<dbReference type="Gene3D" id="3.30.980.10">
    <property type="entry name" value="Threonyl-trna Synthetase, Chain A, domain 2"/>
    <property type="match status" value="1"/>
</dbReference>
<evidence type="ECO:0000256" key="2">
    <source>
        <dbReference type="SAM" id="MobiDB-lite"/>
    </source>
</evidence>
<dbReference type="EMBL" id="GGYP01003176">
    <property type="protein sequence ID" value="MDE47947.1"/>
    <property type="molecule type" value="Transcribed_RNA"/>
</dbReference>
<name>A0A6G1SCR0_9ACAR</name>
<keyword evidence="3" id="KW-0689">Ribosomal protein</keyword>
<dbReference type="SUPFAM" id="SSF55186">
    <property type="entry name" value="ThrRS/AlaRS common domain"/>
    <property type="match status" value="1"/>
</dbReference>
<dbReference type="GO" id="GO:0005739">
    <property type="term" value="C:mitochondrion"/>
    <property type="evidence" value="ECO:0007669"/>
    <property type="project" value="TreeGrafter"/>
</dbReference>
<keyword evidence="3" id="KW-0687">Ribonucleoprotein</keyword>
<feature type="compositionally biased region" description="Basic and acidic residues" evidence="2">
    <location>
        <begin position="164"/>
        <end position="183"/>
    </location>
</feature>
<dbReference type="GO" id="GO:0005840">
    <property type="term" value="C:ribosome"/>
    <property type="evidence" value="ECO:0007669"/>
    <property type="project" value="UniProtKB-KW"/>
</dbReference>
<dbReference type="PANTHER" id="PTHR11451:SF44">
    <property type="entry name" value="THREONINE--TRNA LIGASE, CHLOROPLASTIC_MITOCHONDRIAL 2"/>
    <property type="match status" value="1"/>
</dbReference>
<evidence type="ECO:0000313" key="3">
    <source>
        <dbReference type="EMBL" id="MDE47947.1"/>
    </source>
</evidence>
<dbReference type="InterPro" id="IPR018163">
    <property type="entry name" value="Thr/Ala-tRNA-synth_IIc_edit"/>
</dbReference>
<gene>
    <name evidence="3" type="primary">mRpL39</name>
    <name evidence="3" type="ORF">g.1533</name>
</gene>
<dbReference type="GO" id="GO:0006435">
    <property type="term" value="P:threonyl-tRNA aminoacylation"/>
    <property type="evidence" value="ECO:0007669"/>
    <property type="project" value="TreeGrafter"/>
</dbReference>
<dbReference type="AlphaFoldDB" id="A0A6G1SCR0"/>
<dbReference type="GO" id="GO:0000166">
    <property type="term" value="F:nucleotide binding"/>
    <property type="evidence" value="ECO:0007669"/>
    <property type="project" value="InterPro"/>
</dbReference>
<proteinExistence type="predicted"/>
<evidence type="ECO:0000256" key="1">
    <source>
        <dbReference type="ARBA" id="ARBA00022917"/>
    </source>
</evidence>
<sequence>MVQFTSACCQMRTFGYRMKKVYNHRVPIKYQRFMDHINPDDIVAHYSRDDIDKIDPRKGERTYKDAQQTMGRKNFLLPNLSDQDLELNHIFQQELDRQRAMVARISKIRVVIDSKPGDGTELNMNKDLSTPFDCARHIHDLLTSRSVVAEISPLETNTNLLQAHSDDKDEPNKMNEQSGEHSAEQTNNNHIRPIYWDMHRPLSESCRLKFRHFTDTNLSEVNKIYWRSCSYVLGMAIRLAFKDDIKVLLHSWPKPNVKSGSFVYDVALNLSEKWVPAEQELRAFTKVMWDIKAAALPFERIEVSRDVAKRLFATNPFKLAQIDSILTNESSHNKVTVYRCGGLLDISIGPMISNTSQIGRISLAAVHPFESDSDEFKGVFYRFQGVSLPQQLPVSSYIYQNILINQAKRLNKASL</sequence>
<reference evidence="3" key="1">
    <citation type="submission" date="2018-10" db="EMBL/GenBank/DDBJ databases">
        <title>Transcriptome assembly of Aceria tosichella (Wheat curl mite) Type 2.</title>
        <authorList>
            <person name="Scully E.D."/>
            <person name="Geib S.M."/>
            <person name="Palmer N.A."/>
            <person name="Gupta A.K."/>
            <person name="Sarath G."/>
            <person name="Tatineni S."/>
        </authorList>
    </citation>
    <scope>NUCLEOTIDE SEQUENCE</scope>
    <source>
        <strain evidence="3">LincolnNE</strain>
    </source>
</reference>